<gene>
    <name evidence="2" type="ORF">CC1G_03385</name>
</gene>
<dbReference type="eggNOG" id="ENOG502SI8N">
    <property type="taxonomic scope" value="Eukaryota"/>
</dbReference>
<sequence>MAPDSSIEFNKNYRSTIDIVWMCLTTIFACTWISVHPNILSPHSTHWQRLRQRLVLFAWALICPELMLMWAYRQWVGARRISGILGSKCTITHAHFLQMGGVVFDYEGEHRCLDLMKILEDWPVDVYESSRENGLLPPLELTDEQRRRPLPYSAARSILEEMPITVDHISDKSKGDELAKSFVVIQTTWFIVQCIARAIEKLDVTELEIVTLAYAALNGVVYYLWWGKPLDVQRPEVISIDPSNYPGHPPEPSHLEYYRTLMPWYKEEWLELDLPPSNLRVASPEDGNVLKALLNLIRTSIRKLAQEIADMSYSSVILDDRVPHLPRYYAFPADDKALFSVLIGTPLLASGFGAIHCIAWNFNFHSRQVQIAWRICGLYVAVSPLIFLISPCIGRLYLTICGPAKARAHYQRNLKVATGLAFLARCSALLYIPARIVLVILALRGLGYLTDKGHETVEWSNFIPHV</sequence>
<proteinExistence type="predicted"/>
<keyword evidence="1" id="KW-0812">Transmembrane</keyword>
<feature type="transmembrane region" description="Helical" evidence="1">
    <location>
        <begin position="12"/>
        <end position="34"/>
    </location>
</feature>
<keyword evidence="1" id="KW-1133">Transmembrane helix</keyword>
<feature type="transmembrane region" description="Helical" evidence="1">
    <location>
        <begin position="337"/>
        <end position="359"/>
    </location>
</feature>
<dbReference type="PANTHER" id="PTHR35043:SF7">
    <property type="entry name" value="TRANSCRIPTION FACTOR DOMAIN-CONTAINING PROTEIN"/>
    <property type="match status" value="1"/>
</dbReference>
<dbReference type="VEuPathDB" id="FungiDB:CC1G_03385"/>
<dbReference type="AlphaFoldDB" id="A8NR19"/>
<evidence type="ECO:0000313" key="2">
    <source>
        <dbReference type="EMBL" id="EAU86174.2"/>
    </source>
</evidence>
<dbReference type="PANTHER" id="PTHR35043">
    <property type="entry name" value="TRANSCRIPTION FACTOR DOMAIN-CONTAINING PROTEIN"/>
    <property type="match status" value="1"/>
</dbReference>
<dbReference type="EMBL" id="AACS02000008">
    <property type="protein sequence ID" value="EAU86174.2"/>
    <property type="molecule type" value="Genomic_DNA"/>
</dbReference>
<dbReference type="InParanoid" id="A8NR19"/>
<dbReference type="KEGG" id="cci:CC1G_03385"/>
<name>A8NR19_COPC7</name>
<keyword evidence="3" id="KW-1185">Reference proteome</keyword>
<keyword evidence="1" id="KW-0472">Membrane</keyword>
<feature type="transmembrane region" description="Helical" evidence="1">
    <location>
        <begin position="54"/>
        <end position="72"/>
    </location>
</feature>
<feature type="transmembrane region" description="Helical" evidence="1">
    <location>
        <begin position="371"/>
        <end position="398"/>
    </location>
</feature>
<dbReference type="HOGENOM" id="CLU_022883_6_1_1"/>
<feature type="transmembrane region" description="Helical" evidence="1">
    <location>
        <begin position="418"/>
        <end position="443"/>
    </location>
</feature>
<dbReference type="OMA" id="PFAIERM"/>
<protein>
    <submittedName>
        <fullName evidence="2">Uncharacterized protein</fullName>
    </submittedName>
</protein>
<organism evidence="2 3">
    <name type="scientific">Coprinopsis cinerea (strain Okayama-7 / 130 / ATCC MYA-4618 / FGSC 9003)</name>
    <name type="common">Inky cap fungus</name>
    <name type="synonym">Hormographiella aspergillata</name>
    <dbReference type="NCBI Taxonomy" id="240176"/>
    <lineage>
        <taxon>Eukaryota</taxon>
        <taxon>Fungi</taxon>
        <taxon>Dikarya</taxon>
        <taxon>Basidiomycota</taxon>
        <taxon>Agaricomycotina</taxon>
        <taxon>Agaricomycetes</taxon>
        <taxon>Agaricomycetidae</taxon>
        <taxon>Agaricales</taxon>
        <taxon>Agaricineae</taxon>
        <taxon>Psathyrellaceae</taxon>
        <taxon>Coprinopsis</taxon>
    </lineage>
</organism>
<evidence type="ECO:0000256" key="1">
    <source>
        <dbReference type="SAM" id="Phobius"/>
    </source>
</evidence>
<dbReference type="GeneID" id="6012136"/>
<dbReference type="Proteomes" id="UP000001861">
    <property type="component" value="Unassembled WGS sequence"/>
</dbReference>
<comment type="caution">
    <text evidence="2">The sequence shown here is derived from an EMBL/GenBank/DDBJ whole genome shotgun (WGS) entry which is preliminary data.</text>
</comment>
<dbReference type="RefSeq" id="XP_001835603.2">
    <property type="nucleotide sequence ID" value="XM_001835551.2"/>
</dbReference>
<accession>A8NR19</accession>
<dbReference type="OrthoDB" id="9451547at2759"/>
<evidence type="ECO:0000313" key="3">
    <source>
        <dbReference type="Proteomes" id="UP000001861"/>
    </source>
</evidence>
<reference evidence="2 3" key="1">
    <citation type="journal article" date="2010" name="Proc. Natl. Acad. Sci. U.S.A.">
        <title>Insights into evolution of multicellular fungi from the assembled chromosomes of the mushroom Coprinopsis cinerea (Coprinus cinereus).</title>
        <authorList>
            <person name="Stajich J.E."/>
            <person name="Wilke S.K."/>
            <person name="Ahren D."/>
            <person name="Au C.H."/>
            <person name="Birren B.W."/>
            <person name="Borodovsky M."/>
            <person name="Burns C."/>
            <person name="Canback B."/>
            <person name="Casselton L.A."/>
            <person name="Cheng C.K."/>
            <person name="Deng J."/>
            <person name="Dietrich F.S."/>
            <person name="Fargo D.C."/>
            <person name="Farman M.L."/>
            <person name="Gathman A.C."/>
            <person name="Goldberg J."/>
            <person name="Guigo R."/>
            <person name="Hoegger P.J."/>
            <person name="Hooker J.B."/>
            <person name="Huggins A."/>
            <person name="James T.Y."/>
            <person name="Kamada T."/>
            <person name="Kilaru S."/>
            <person name="Kodira C."/>
            <person name="Kues U."/>
            <person name="Kupfer D."/>
            <person name="Kwan H.S."/>
            <person name="Lomsadze A."/>
            <person name="Li W."/>
            <person name="Lilly W.W."/>
            <person name="Ma L.J."/>
            <person name="Mackey A.J."/>
            <person name="Manning G."/>
            <person name="Martin F."/>
            <person name="Muraguchi H."/>
            <person name="Natvig D.O."/>
            <person name="Palmerini H."/>
            <person name="Ramesh M.A."/>
            <person name="Rehmeyer C.J."/>
            <person name="Roe B.A."/>
            <person name="Shenoy N."/>
            <person name="Stanke M."/>
            <person name="Ter-Hovhannisyan V."/>
            <person name="Tunlid A."/>
            <person name="Velagapudi R."/>
            <person name="Vision T.J."/>
            <person name="Zeng Q."/>
            <person name="Zolan M.E."/>
            <person name="Pukkila P.J."/>
        </authorList>
    </citation>
    <scope>NUCLEOTIDE SEQUENCE [LARGE SCALE GENOMIC DNA]</scope>
    <source>
        <strain evidence="3">Okayama-7 / 130 / ATCC MYA-4618 / FGSC 9003</strain>
    </source>
</reference>